<organism evidence="12 13">
    <name type="scientific">Neolecta irregularis (strain DAH-3)</name>
    <dbReference type="NCBI Taxonomy" id="1198029"/>
    <lineage>
        <taxon>Eukaryota</taxon>
        <taxon>Fungi</taxon>
        <taxon>Dikarya</taxon>
        <taxon>Ascomycota</taxon>
        <taxon>Taphrinomycotina</taxon>
        <taxon>Neolectales</taxon>
        <taxon>Neolectaceae</taxon>
        <taxon>Neolecta</taxon>
    </lineage>
</organism>
<dbReference type="OrthoDB" id="17907at2759"/>
<accession>A0A1U7LLL2</accession>
<gene>
    <name evidence="12" type="ORF">NEOLI_001629</name>
</gene>
<comment type="caution">
    <text evidence="12">The sequence shown here is derived from an EMBL/GenBank/DDBJ whole genome shotgun (WGS) entry which is preliminary data.</text>
</comment>
<evidence type="ECO:0000259" key="9">
    <source>
        <dbReference type="Pfam" id="PF11919"/>
    </source>
</evidence>
<keyword evidence="8" id="KW-0539">Nucleus</keyword>
<evidence type="ECO:0000256" key="6">
    <source>
        <dbReference type="ARBA" id="ARBA00022763"/>
    </source>
</evidence>
<dbReference type="GO" id="GO:0070628">
    <property type="term" value="F:proteasome binding"/>
    <property type="evidence" value="ECO:0007669"/>
    <property type="project" value="InterPro"/>
</dbReference>
<evidence type="ECO:0000259" key="11">
    <source>
        <dbReference type="Pfam" id="PF23096"/>
    </source>
</evidence>
<proteinExistence type="inferred from homology"/>
<evidence type="ECO:0000256" key="1">
    <source>
        <dbReference type="ARBA" id="ARBA00004324"/>
    </source>
</evidence>
<keyword evidence="6" id="KW-0227">DNA damage</keyword>
<dbReference type="OMA" id="ECTQLVP"/>
<evidence type="ECO:0000259" key="10">
    <source>
        <dbReference type="Pfam" id="PF16507"/>
    </source>
</evidence>
<evidence type="ECO:0000256" key="8">
    <source>
        <dbReference type="ARBA" id="ARBA00023242"/>
    </source>
</evidence>
<evidence type="ECO:0000256" key="5">
    <source>
        <dbReference type="ARBA" id="ARBA00022737"/>
    </source>
</evidence>
<dbReference type="InterPro" id="IPR035309">
    <property type="entry name" value="PSME4"/>
</dbReference>
<protein>
    <submittedName>
        <fullName evidence="12">Proteasome activator complex subunit 4</fullName>
    </submittedName>
</protein>
<reference evidence="12 13" key="1">
    <citation type="submission" date="2016-04" db="EMBL/GenBank/DDBJ databases">
        <title>Evolutionary innovation and constraint leading to complex multicellularity in the Ascomycota.</title>
        <authorList>
            <person name="Cisse O."/>
            <person name="Nguyen A."/>
            <person name="Hewitt D.A."/>
            <person name="Jedd G."/>
            <person name="Stajich J.E."/>
        </authorList>
    </citation>
    <scope>NUCLEOTIDE SEQUENCE [LARGE SCALE GENOMIC DNA]</scope>
    <source>
        <strain evidence="12 13">DAH-3</strain>
    </source>
</reference>
<dbReference type="SUPFAM" id="SSF48371">
    <property type="entry name" value="ARM repeat"/>
    <property type="match status" value="1"/>
</dbReference>
<dbReference type="GO" id="GO:0016607">
    <property type="term" value="C:nuclear speck"/>
    <property type="evidence" value="ECO:0007669"/>
    <property type="project" value="UniProtKB-SubCell"/>
</dbReference>
<comment type="similarity">
    <text evidence="3">Belongs to the BLM10 family.</text>
</comment>
<dbReference type="PANTHER" id="PTHR32170">
    <property type="entry name" value="PROTEASOME ACTIVATOR COMPLEX SUBUNIT 4"/>
    <property type="match status" value="1"/>
</dbReference>
<sequence length="1884" mass="214275">MQEHSSDQPEKTFPYFQTLPYQNESREYQLLILRDIKKNIYLCLEAGDYDLAADHWVAKQFAIWLDLKFSLPQDDRLELAKLFYHLALQPGIERNNHKIFGKAFVRLTKNKKYFKGVDFLLDWKPYYAVLKKVLFPRDLDIPKKAKILHDLDMSTMKNISFRANQFYDANHILDILQTILPQYHLGPGAAGISTVAALNLILPFKIPVTASKEAQPAFWLPTIFYLWQTVPDSPSYDSLFLGFNSRLAAECIKISHIPFGEYGLFSAEQFSYIFTAALRDLSIPVGLRREGAHLTNSLENSAVIGGTLLKQGSSNDTYSAYKAFGRIVVYSIVPQLEPRHDAIAELQDFIKSVETNLHPSNSGQWSGNLSTFIWTITYYLFERWSTEHEDDCETPDDRKLTIELVKRVTLILRPIIFTVMFDKNSKNASLARSALKHLAQLQPDLILPGALRRIYPSLQSIDESHRSMTCLHALASIAQALVDNKYYRCHVIPLMSLVLNGINPINVDKCVASLDVLQTFARIVPFVDLSDVETAQVAMDWIGSDVEMIEKLVDDDDCDQSRPDDDIEETVFKGTTSSFPEILTTYIGKVFTVLENLPERKVRSGKSPEDSVVLAISGATDAIFSGLSSELFDHALDKIVHFAVNNVLHHATDAMSYLCNCCVQRDSFKTFRKLLPLLLANIRSEIEDNRAGSARATGTEIPPRDRALVWNLQILTTCCHGAGSSLYKYGNEFKEIISYILEKCQGLTMPHAVEVMKTYLGCLVNFTPLETRGSKEDQQSPRRGQHDWGVITDLKNFSIAWHNPSQDEISLAVEIFLKQTAKAISALDYSMNSYMNLTPKARIECVDDMCRNLNILRSASSSVSVLFDPATGKDVKTNWGEDEDIVMPPFYASGFFFKDRMDDTRYLQLVAARTQIAEQFLKMLEYMESHCNDEVRLYKYMIAAISTWFCDFGMSNQYPAMNGTISAICAEKKKYGIKGARKQWPRTTLVRRASAYQLLRHRINIAHRNPTLLDKKLTARILDLSISPYAEIRINAQATLEIVARVIAGSRFDIASKVLESTRTDNLEVIKGALFTMLVRPFQTVIISSPSYMRKAFANLVLASKIHKPSIQILVRRVQMTLAMEFNLKRRFDYPVQGLIKASNSDQVSQSLINTLRSKIEKKADVDLQSKIAFRKELIEIAGAPHTVNASFAVSLLHDNLADYCDLPEQDLLTLCVKGLYDSHPQQRYLWYAVSSGILSPIWQRVFAQNNRANWVLDEVRAPNTTYVSTQSDPDFLELFLHRKVHSNQKQIYFDSCNKGWLAWPDRIEAWSNNLTIITQNLTGEERESVDYLAKQLTPDFFRAFFERLTEEPPGHLGNNFNHGLVISCKLLFTILWSSNYGATPEEVKEQILEMYGKGSIVHQHRALSEVLSALLRSLRFANEEQQEQVWEWIMPLLQKIFSDDLTPDNINFWKDFIHISVENQDPLRSEPLISMLLSFRLDRSSNAAFKEASRFRLIRSAISMAGWKFPTASDTYNHLVLNIDHPFTGVRKEIAACLNRFDAARVNPSFRNALTLLTLNYSAGTLGAFRTTNGQLRTTWTKIFQQIDIWRLERQPGTEIPTPYTLASKTVISWLKAGFESIRAPSRLAALAFDLIYPAILHMADVKEDDELSDMAQNLLVLMSAIQYPSWLCPMMVQGIVQTAQSEKWHHRQRILQFIQVFYFDHLFRLTQTDKSTLREVVIRALADPQLEIRQLASYTLGGIVTCSATTADRPDGLDIPKMAERFSRELDKFRLPFQRAGDTNPGTPDQGLLIGRHAAVLGLGALILAFPYSIEREWMPKTLALYARKAASDSGMIGNTVKKTLADFKKTHSESWVRRDIKFFSQEELDDLEGVFTKSYFV</sequence>
<dbReference type="GO" id="GO:0006281">
    <property type="term" value="P:DNA repair"/>
    <property type="evidence" value="ECO:0007669"/>
    <property type="project" value="UniProtKB-KW"/>
</dbReference>
<dbReference type="EMBL" id="LXFE01001507">
    <property type="protein sequence ID" value="OLL23544.1"/>
    <property type="molecule type" value="Genomic_DNA"/>
</dbReference>
<feature type="domain" description="Proteasome activator Blm10 middle HEAT repeats region" evidence="10">
    <location>
        <begin position="346"/>
        <end position="867"/>
    </location>
</feature>
<dbReference type="PANTHER" id="PTHR32170:SF3">
    <property type="entry name" value="PROTEASOME ACTIVATOR COMPLEX SUBUNIT 4"/>
    <property type="match status" value="1"/>
</dbReference>
<dbReference type="Pfam" id="PF23096">
    <property type="entry name" value="HEAT_PSME4"/>
    <property type="match status" value="1"/>
</dbReference>
<dbReference type="GO" id="GO:0016504">
    <property type="term" value="F:peptidase activator activity"/>
    <property type="evidence" value="ECO:0007669"/>
    <property type="project" value="InterPro"/>
</dbReference>
<evidence type="ECO:0000313" key="13">
    <source>
        <dbReference type="Proteomes" id="UP000186594"/>
    </source>
</evidence>
<evidence type="ECO:0000256" key="2">
    <source>
        <dbReference type="ARBA" id="ARBA00004496"/>
    </source>
</evidence>
<dbReference type="Gene3D" id="1.25.10.10">
    <property type="entry name" value="Leucine-rich Repeat Variant"/>
    <property type="match status" value="1"/>
</dbReference>
<dbReference type="Pfam" id="PF11919">
    <property type="entry name" value="PSME4_C"/>
    <property type="match status" value="1"/>
</dbReference>
<feature type="domain" description="Proteasome activator complex subunit 4 C-terminal" evidence="9">
    <location>
        <begin position="1797"/>
        <end position="1884"/>
    </location>
</feature>
<keyword evidence="7" id="KW-0234">DNA repair</keyword>
<dbReference type="STRING" id="1198029.A0A1U7LLL2"/>
<dbReference type="InterPro" id="IPR011989">
    <property type="entry name" value="ARM-like"/>
</dbReference>
<name>A0A1U7LLL2_NEOID</name>
<dbReference type="GO" id="GO:0005829">
    <property type="term" value="C:cytosol"/>
    <property type="evidence" value="ECO:0007669"/>
    <property type="project" value="TreeGrafter"/>
</dbReference>
<dbReference type="InterPro" id="IPR021843">
    <property type="entry name" value="PSME4_C"/>
</dbReference>
<evidence type="ECO:0000256" key="3">
    <source>
        <dbReference type="ARBA" id="ARBA00005739"/>
    </source>
</evidence>
<evidence type="ECO:0000313" key="12">
    <source>
        <dbReference type="EMBL" id="OLL23544.1"/>
    </source>
</evidence>
<dbReference type="Pfam" id="PF16507">
    <property type="entry name" value="HEAT_PSME4_mid"/>
    <property type="match status" value="1"/>
</dbReference>
<dbReference type="GO" id="GO:0000502">
    <property type="term" value="C:proteasome complex"/>
    <property type="evidence" value="ECO:0007669"/>
    <property type="project" value="UniProtKB-KW"/>
</dbReference>
<keyword evidence="4" id="KW-0963">Cytoplasm</keyword>
<comment type="subcellular location">
    <subcellularLocation>
        <location evidence="2">Cytoplasm</location>
    </subcellularLocation>
    <subcellularLocation>
        <location evidence="1">Nucleus speckle</location>
    </subcellularLocation>
</comment>
<keyword evidence="13" id="KW-1185">Reference proteome</keyword>
<dbReference type="GO" id="GO:0010499">
    <property type="term" value="P:proteasomal ubiquitin-independent protein catabolic process"/>
    <property type="evidence" value="ECO:0007669"/>
    <property type="project" value="TreeGrafter"/>
</dbReference>
<keyword evidence="5" id="KW-0677">Repeat</keyword>
<feature type="domain" description="Proteasome activator complex subunit 4-like HEAT repeat-like" evidence="11">
    <location>
        <begin position="1291"/>
        <end position="1500"/>
    </location>
</feature>
<dbReference type="InterPro" id="IPR055455">
    <property type="entry name" value="HEAT_PSME4"/>
</dbReference>
<dbReference type="Proteomes" id="UP000186594">
    <property type="component" value="Unassembled WGS sequence"/>
</dbReference>
<evidence type="ECO:0000256" key="7">
    <source>
        <dbReference type="ARBA" id="ARBA00023204"/>
    </source>
</evidence>
<keyword evidence="12" id="KW-0647">Proteasome</keyword>
<dbReference type="InterPro" id="IPR032430">
    <property type="entry name" value="Blm10_mid"/>
</dbReference>
<dbReference type="InterPro" id="IPR016024">
    <property type="entry name" value="ARM-type_fold"/>
</dbReference>
<evidence type="ECO:0000256" key="4">
    <source>
        <dbReference type="ARBA" id="ARBA00022490"/>
    </source>
</evidence>